<organism evidence="1 2">
    <name type="scientific">Mycobacterium ulcerans str. Harvey</name>
    <dbReference type="NCBI Taxonomy" id="1299332"/>
    <lineage>
        <taxon>Bacteria</taxon>
        <taxon>Bacillati</taxon>
        <taxon>Actinomycetota</taxon>
        <taxon>Actinomycetes</taxon>
        <taxon>Mycobacteriales</taxon>
        <taxon>Mycobacteriaceae</taxon>
        <taxon>Mycobacterium</taxon>
        <taxon>Mycobacterium ulcerans group</taxon>
    </lineage>
</organism>
<protein>
    <submittedName>
        <fullName evidence="1">Amino acid transporter domain protein</fullName>
    </submittedName>
</protein>
<reference evidence="1 2" key="1">
    <citation type="submission" date="2014-01" db="EMBL/GenBank/DDBJ databases">
        <authorList>
            <person name="Dobos K."/>
            <person name="Lenaerts A."/>
            <person name="Ordway D."/>
            <person name="DeGroote M.A."/>
            <person name="Parker T."/>
            <person name="Sizemore C."/>
            <person name="Tallon L.J."/>
            <person name="Sadzewicz L.K."/>
            <person name="Sengamalay N."/>
            <person name="Fraser C.M."/>
            <person name="Hine E."/>
            <person name="Shefchek K.A."/>
            <person name="Das S.P."/>
            <person name="Tettelin H."/>
        </authorList>
    </citation>
    <scope>NUCLEOTIDE SEQUENCE [LARGE SCALE GENOMIC DNA]</scope>
    <source>
        <strain evidence="1 2">Harvey</strain>
    </source>
</reference>
<gene>
    <name evidence="1" type="ORF">I551_4984</name>
</gene>
<sequence length="118" mass="13256">MLVCWYYGITAFACMWYFRKELFTSLRNVVFKFLCPLLGGMMLLLVFIVSVRESMDPRHGSGASIAGVGLVFYLGFGILSTRCGADGGHASAPTRFLFGSHADAVNPCPHRRRRHRHR</sequence>
<dbReference type="Proteomes" id="UP000020681">
    <property type="component" value="Unassembled WGS sequence"/>
</dbReference>
<proteinExistence type="predicted"/>
<accession>A0ABN0QUF5</accession>
<dbReference type="EMBL" id="JAOL01000139">
    <property type="protein sequence ID" value="EUA88433.1"/>
    <property type="molecule type" value="Genomic_DNA"/>
</dbReference>
<evidence type="ECO:0000313" key="1">
    <source>
        <dbReference type="EMBL" id="EUA88433.1"/>
    </source>
</evidence>
<keyword evidence="2" id="KW-1185">Reference proteome</keyword>
<comment type="caution">
    <text evidence="1">The sequence shown here is derived from an EMBL/GenBank/DDBJ whole genome shotgun (WGS) entry which is preliminary data.</text>
</comment>
<name>A0ABN0QUF5_MYCUL</name>
<evidence type="ECO:0000313" key="2">
    <source>
        <dbReference type="Proteomes" id="UP000020681"/>
    </source>
</evidence>